<organism evidence="2 3">
    <name type="scientific">Eumeta variegata</name>
    <name type="common">Bagworm moth</name>
    <name type="synonym">Eumeta japonica</name>
    <dbReference type="NCBI Taxonomy" id="151549"/>
    <lineage>
        <taxon>Eukaryota</taxon>
        <taxon>Metazoa</taxon>
        <taxon>Ecdysozoa</taxon>
        <taxon>Arthropoda</taxon>
        <taxon>Hexapoda</taxon>
        <taxon>Insecta</taxon>
        <taxon>Pterygota</taxon>
        <taxon>Neoptera</taxon>
        <taxon>Endopterygota</taxon>
        <taxon>Lepidoptera</taxon>
        <taxon>Glossata</taxon>
        <taxon>Ditrysia</taxon>
        <taxon>Tineoidea</taxon>
        <taxon>Psychidae</taxon>
        <taxon>Oiketicinae</taxon>
        <taxon>Eumeta</taxon>
    </lineage>
</organism>
<protein>
    <submittedName>
        <fullName evidence="2">Uncharacterized protein</fullName>
    </submittedName>
</protein>
<dbReference type="InterPro" id="IPR036397">
    <property type="entry name" value="RNaseH_sf"/>
</dbReference>
<evidence type="ECO:0000256" key="1">
    <source>
        <dbReference type="SAM" id="MobiDB-lite"/>
    </source>
</evidence>
<keyword evidence="3" id="KW-1185">Reference proteome</keyword>
<proteinExistence type="predicted"/>
<dbReference type="EMBL" id="BGZK01001482">
    <property type="protein sequence ID" value="GBP80803.1"/>
    <property type="molecule type" value="Genomic_DNA"/>
</dbReference>
<accession>A0A4C1Z0V5</accession>
<evidence type="ECO:0000313" key="2">
    <source>
        <dbReference type="EMBL" id="GBP80803.1"/>
    </source>
</evidence>
<name>A0A4C1Z0V5_EUMVA</name>
<dbReference type="Gene3D" id="3.30.420.10">
    <property type="entry name" value="Ribonuclease H-like superfamily/Ribonuclease H"/>
    <property type="match status" value="1"/>
</dbReference>
<reference evidence="2 3" key="1">
    <citation type="journal article" date="2019" name="Commun. Biol.">
        <title>The bagworm genome reveals a unique fibroin gene that provides high tensile strength.</title>
        <authorList>
            <person name="Kono N."/>
            <person name="Nakamura H."/>
            <person name="Ohtoshi R."/>
            <person name="Tomita M."/>
            <person name="Numata K."/>
            <person name="Arakawa K."/>
        </authorList>
    </citation>
    <scope>NUCLEOTIDE SEQUENCE [LARGE SCALE GENOMIC DNA]</scope>
</reference>
<feature type="region of interest" description="Disordered" evidence="1">
    <location>
        <begin position="1"/>
        <end position="32"/>
    </location>
</feature>
<dbReference type="OrthoDB" id="10042427at2759"/>
<evidence type="ECO:0000313" key="3">
    <source>
        <dbReference type="Proteomes" id="UP000299102"/>
    </source>
</evidence>
<sequence>MTMLAVTRRPKQLGFLEGQKKELTDHPPNSPDLAPDDFHLFSSVNNKLRGQYSLSREKAVDAAEEAVKKSAGGGVQKKLMIGNPGRYTALPAGGHGLATS</sequence>
<dbReference type="Proteomes" id="UP000299102">
    <property type="component" value="Unassembled WGS sequence"/>
</dbReference>
<dbReference type="GO" id="GO:0003676">
    <property type="term" value="F:nucleic acid binding"/>
    <property type="evidence" value="ECO:0007669"/>
    <property type="project" value="InterPro"/>
</dbReference>
<dbReference type="AlphaFoldDB" id="A0A4C1Z0V5"/>
<comment type="caution">
    <text evidence="2">The sequence shown here is derived from an EMBL/GenBank/DDBJ whole genome shotgun (WGS) entry which is preliminary data.</text>
</comment>
<gene>
    <name evidence="2" type="ORF">EVAR_47289_1</name>
</gene>